<dbReference type="FunFam" id="3.40.50.10180:FF:000001">
    <property type="entry name" value="Glycerate kinase"/>
    <property type="match status" value="1"/>
</dbReference>
<accession>A0AAN8S6Y5</accession>
<dbReference type="Gene3D" id="3.40.1480.10">
    <property type="entry name" value="MOFRL domain"/>
    <property type="match status" value="1"/>
</dbReference>
<evidence type="ECO:0000256" key="5">
    <source>
        <dbReference type="ARBA" id="ARBA00022679"/>
    </source>
</evidence>
<name>A0AAN8S6Y5_POLSC</name>
<evidence type="ECO:0000256" key="4">
    <source>
        <dbReference type="ARBA" id="ARBA00020720"/>
    </source>
</evidence>
<dbReference type="Proteomes" id="UP001372834">
    <property type="component" value="Unassembled WGS sequence"/>
</dbReference>
<dbReference type="PANTHER" id="PTHR12227">
    <property type="entry name" value="GLYCERATE KINASE"/>
    <property type="match status" value="1"/>
</dbReference>
<evidence type="ECO:0000313" key="11">
    <source>
        <dbReference type="EMBL" id="KAK6636251.1"/>
    </source>
</evidence>
<comment type="caution">
    <text evidence="11">The sequence shown here is derived from an EMBL/GenBank/DDBJ whole genome shotgun (WGS) entry which is preliminary data.</text>
</comment>
<dbReference type="Gene3D" id="3.40.50.10180">
    <property type="entry name" value="Glycerate kinase, MOFRL-like N-terminal domain"/>
    <property type="match status" value="1"/>
</dbReference>
<dbReference type="InterPro" id="IPR037035">
    <property type="entry name" value="GK-like_C_sf"/>
</dbReference>
<dbReference type="Pfam" id="PF13660">
    <property type="entry name" value="DUF4147"/>
    <property type="match status" value="1"/>
</dbReference>
<feature type="domain" description="MOFRL-associated" evidence="10">
    <location>
        <begin position="10"/>
        <end position="251"/>
    </location>
</feature>
<reference evidence="11 12" key="1">
    <citation type="submission" date="2023-10" db="EMBL/GenBank/DDBJ databases">
        <title>Genomes of two closely related lineages of the louse Polyplax serrata with different host specificities.</title>
        <authorList>
            <person name="Martinu J."/>
            <person name="Tarabai H."/>
            <person name="Stefka J."/>
            <person name="Hypsa V."/>
        </authorList>
    </citation>
    <scope>NUCLEOTIDE SEQUENCE [LARGE SCALE GENOMIC DNA]</scope>
    <source>
        <strain evidence="11">HR10_N</strain>
    </source>
</reference>
<evidence type="ECO:0000256" key="6">
    <source>
        <dbReference type="ARBA" id="ARBA00022741"/>
    </source>
</evidence>
<feature type="domain" description="MOFRL" evidence="9">
    <location>
        <begin position="370"/>
        <end position="488"/>
    </location>
</feature>
<proteinExistence type="inferred from homology"/>
<dbReference type="AlphaFoldDB" id="A0AAN8S6Y5"/>
<dbReference type="InterPro" id="IPR039760">
    <property type="entry name" value="MOFRL_protein"/>
</dbReference>
<comment type="similarity">
    <text evidence="2">Belongs to the glycerate kinase type-2 family.</text>
</comment>
<dbReference type="EC" id="2.7.1.31" evidence="3"/>
<dbReference type="SUPFAM" id="SSF82544">
    <property type="entry name" value="GckA/TtuD-like"/>
    <property type="match status" value="1"/>
</dbReference>
<dbReference type="GO" id="GO:0005737">
    <property type="term" value="C:cytoplasm"/>
    <property type="evidence" value="ECO:0007669"/>
    <property type="project" value="TreeGrafter"/>
</dbReference>
<dbReference type="EMBL" id="JAWJWE010000004">
    <property type="protein sequence ID" value="KAK6636251.1"/>
    <property type="molecule type" value="Genomic_DNA"/>
</dbReference>
<dbReference type="InterPro" id="IPR025286">
    <property type="entry name" value="MOFRL_assoc_dom"/>
</dbReference>
<dbReference type="Pfam" id="PF05161">
    <property type="entry name" value="MOFRL"/>
    <property type="match status" value="1"/>
</dbReference>
<gene>
    <name evidence="11" type="ORF">RUM43_009909</name>
</gene>
<evidence type="ECO:0000259" key="10">
    <source>
        <dbReference type="Pfam" id="PF13660"/>
    </source>
</evidence>
<evidence type="ECO:0000256" key="8">
    <source>
        <dbReference type="ARBA" id="ARBA00022840"/>
    </source>
</evidence>
<protein>
    <recommendedName>
        <fullName evidence="4">Glycerate kinase</fullName>
        <ecNumber evidence="3">2.7.1.31</ecNumber>
    </recommendedName>
</protein>
<dbReference type="InterPro" id="IPR007835">
    <property type="entry name" value="MOFRL"/>
</dbReference>
<dbReference type="InterPro" id="IPR038614">
    <property type="entry name" value="GK_N_sf"/>
</dbReference>
<evidence type="ECO:0000256" key="3">
    <source>
        <dbReference type="ARBA" id="ARBA00012101"/>
    </source>
</evidence>
<evidence type="ECO:0000259" key="9">
    <source>
        <dbReference type="Pfam" id="PF05161"/>
    </source>
</evidence>
<keyword evidence="8" id="KW-0067">ATP-binding</keyword>
<dbReference type="PANTHER" id="PTHR12227:SF0">
    <property type="entry name" value="GLYCERATE KINASE"/>
    <property type="match status" value="1"/>
</dbReference>
<keyword evidence="7" id="KW-0418">Kinase</keyword>
<organism evidence="11 12">
    <name type="scientific">Polyplax serrata</name>
    <name type="common">Common mouse louse</name>
    <dbReference type="NCBI Taxonomy" id="468196"/>
    <lineage>
        <taxon>Eukaryota</taxon>
        <taxon>Metazoa</taxon>
        <taxon>Ecdysozoa</taxon>
        <taxon>Arthropoda</taxon>
        <taxon>Hexapoda</taxon>
        <taxon>Insecta</taxon>
        <taxon>Pterygota</taxon>
        <taxon>Neoptera</taxon>
        <taxon>Paraneoptera</taxon>
        <taxon>Psocodea</taxon>
        <taxon>Troctomorpha</taxon>
        <taxon>Phthiraptera</taxon>
        <taxon>Anoplura</taxon>
        <taxon>Polyplacidae</taxon>
        <taxon>Polyplax</taxon>
    </lineage>
</organism>
<evidence type="ECO:0000256" key="2">
    <source>
        <dbReference type="ARBA" id="ARBA00005393"/>
    </source>
</evidence>
<dbReference type="GO" id="GO:0005524">
    <property type="term" value="F:ATP binding"/>
    <property type="evidence" value="ECO:0007669"/>
    <property type="project" value="UniProtKB-KW"/>
</dbReference>
<keyword evidence="6" id="KW-0547">Nucleotide-binding</keyword>
<evidence type="ECO:0000256" key="7">
    <source>
        <dbReference type="ARBA" id="ARBA00022777"/>
    </source>
</evidence>
<comment type="catalytic activity">
    <reaction evidence="1">
        <text>(R)-glycerate + ATP = (2R)-3-phosphoglycerate + ADP + H(+)</text>
        <dbReference type="Rhea" id="RHEA:23516"/>
        <dbReference type="ChEBI" id="CHEBI:15378"/>
        <dbReference type="ChEBI" id="CHEBI:16659"/>
        <dbReference type="ChEBI" id="CHEBI:30616"/>
        <dbReference type="ChEBI" id="CHEBI:58272"/>
        <dbReference type="ChEBI" id="CHEBI:456216"/>
        <dbReference type="EC" id="2.7.1.31"/>
    </reaction>
</comment>
<evidence type="ECO:0000256" key="1">
    <source>
        <dbReference type="ARBA" id="ARBA00000694"/>
    </source>
</evidence>
<evidence type="ECO:0000313" key="12">
    <source>
        <dbReference type="Proteomes" id="UP001372834"/>
    </source>
</evidence>
<dbReference type="GO" id="GO:0008887">
    <property type="term" value="F:glycerate kinase activity"/>
    <property type="evidence" value="ECO:0007669"/>
    <property type="project" value="UniProtKB-EC"/>
</dbReference>
<keyword evidence="5" id="KW-0808">Transferase</keyword>
<sequence>MARSHIKSDMVKIFKESVKAVDPARLIAENLTLHDNQLRVCDRTFELKNGDLYLIGFGKAVYAMAREAERILGHRLKRGIISVPEGTKKDTPDRNSAIEVLEGARNNLPDDKAENAADRIIELVSSISSDIDKLIVLISGGGSALFPKPKPGVTLEEKLKTINSLTSSGATINELNTVRKKLSRVKGGGLANLSYPVQTISLILSDVLNDPLDIIASGPTVPNSDDGNSAFHVIKKYNLINTIPKCVLKVIVESKPDYDLPVVSNCFPHTENFLIGNNTKALQAAKKCAEECDFEPVLLSNEISGTVDHIADFYKNIVIQMINYTQNQNKKEYVFHMENLFQKYSFMCEESFCHNLLEILQKSSCDISKICIIAGGETTVKMKGNGKGGRSQELALIFSSKISELKSKFSQFFDRYDVMFLSAGTDGIDGPTDVAGAVTDDFILHEAQKQNIDFKKFLEINDSYNFFKEVDNGSALIKTGHTGTNVADIHLLVIYKKNTYD</sequence>